<proteinExistence type="predicted"/>
<sequence length="11" mass="1273">MSFGQYCSYTS</sequence>
<accession>A0A0E9QCZ2</accession>
<reference evidence="1" key="1">
    <citation type="submission" date="2014-11" db="EMBL/GenBank/DDBJ databases">
        <authorList>
            <person name="Amaro Gonzalez C."/>
        </authorList>
    </citation>
    <scope>NUCLEOTIDE SEQUENCE</scope>
</reference>
<name>A0A0E9QCZ2_ANGAN</name>
<evidence type="ECO:0000313" key="1">
    <source>
        <dbReference type="EMBL" id="JAH14200.1"/>
    </source>
</evidence>
<dbReference type="EMBL" id="GBXM01094377">
    <property type="protein sequence ID" value="JAH14200.1"/>
    <property type="molecule type" value="Transcribed_RNA"/>
</dbReference>
<protein>
    <submittedName>
        <fullName evidence="1">Uncharacterized protein</fullName>
    </submittedName>
</protein>
<reference evidence="1" key="2">
    <citation type="journal article" date="2015" name="Fish Shellfish Immunol.">
        <title>Early steps in the European eel (Anguilla anguilla)-Vibrio vulnificus interaction in the gills: Role of the RtxA13 toxin.</title>
        <authorList>
            <person name="Callol A."/>
            <person name="Pajuelo D."/>
            <person name="Ebbesson L."/>
            <person name="Teles M."/>
            <person name="MacKenzie S."/>
            <person name="Amaro C."/>
        </authorList>
    </citation>
    <scope>NUCLEOTIDE SEQUENCE</scope>
</reference>
<organism evidence="1">
    <name type="scientific">Anguilla anguilla</name>
    <name type="common">European freshwater eel</name>
    <name type="synonym">Muraena anguilla</name>
    <dbReference type="NCBI Taxonomy" id="7936"/>
    <lineage>
        <taxon>Eukaryota</taxon>
        <taxon>Metazoa</taxon>
        <taxon>Chordata</taxon>
        <taxon>Craniata</taxon>
        <taxon>Vertebrata</taxon>
        <taxon>Euteleostomi</taxon>
        <taxon>Actinopterygii</taxon>
        <taxon>Neopterygii</taxon>
        <taxon>Teleostei</taxon>
        <taxon>Anguilliformes</taxon>
        <taxon>Anguillidae</taxon>
        <taxon>Anguilla</taxon>
    </lineage>
</organism>